<evidence type="ECO:0000256" key="1">
    <source>
        <dbReference type="SAM" id="MobiDB-lite"/>
    </source>
</evidence>
<feature type="compositionally biased region" description="Basic and acidic residues" evidence="1">
    <location>
        <begin position="374"/>
        <end position="404"/>
    </location>
</feature>
<name>A0AAW8FAW2_9ACTN</name>
<protein>
    <recommendedName>
        <fullName evidence="2">Outer membrane channel protein CpnT-like N-terminal domain-containing protein</fullName>
    </recommendedName>
</protein>
<feature type="region of interest" description="Disordered" evidence="1">
    <location>
        <begin position="358"/>
        <end position="436"/>
    </location>
</feature>
<feature type="domain" description="Outer membrane channel protein CpnT-like N-terminal" evidence="2">
    <location>
        <begin position="18"/>
        <end position="146"/>
    </location>
</feature>
<feature type="compositionally biased region" description="Polar residues" evidence="1">
    <location>
        <begin position="426"/>
        <end position="436"/>
    </location>
</feature>
<evidence type="ECO:0000313" key="4">
    <source>
        <dbReference type="Proteomes" id="UP001234216"/>
    </source>
</evidence>
<feature type="region of interest" description="Disordered" evidence="1">
    <location>
        <begin position="225"/>
        <end position="299"/>
    </location>
</feature>
<feature type="compositionally biased region" description="Basic residues" evidence="1">
    <location>
        <begin position="287"/>
        <end position="296"/>
    </location>
</feature>
<comment type="caution">
    <text evidence="3">The sequence shown here is derived from an EMBL/GenBank/DDBJ whole genome shotgun (WGS) entry which is preliminary data.</text>
</comment>
<accession>A0AAW8FAW2</accession>
<dbReference type="EMBL" id="JAUSZV010000005">
    <property type="protein sequence ID" value="MDQ0907219.1"/>
    <property type="molecule type" value="Genomic_DNA"/>
</dbReference>
<sequence length="576" mass="60407">MGVVLPSELDAALDLIGISWPNVDEDDYRDMAQAMREFADDIDHGAADAHAAISDLIGSNEGLAIQALEKHWDIVKGTHLTNLAEAGRLAATALDGVAVLIEGAKLAAIVQLGILAAEIAAAIAAAPVTLGLSTLGGIAGTQATRIAVKRIFEEVCEEVVSRVMDVAMGPVYQALGNMAGDLVVQIGGNALGTQHGVDLGQTAKAGQAGFGEGVDAAKSGGMQLASAGGSSGGSMQLAGADGGGGPSGSGGGGGGQFSMDLESYDRAGTQLKGAGGKIRDGAGSKLSRAKSTHGRTKGKDAIADAANAMLDQVMDGIEKGVKRSASHLDENMTGGLKQMAKRHRDNDDETALSLRQLQKSNDGKTPMYLMGDDGTLRRLRTDGGTDKLSQEDRDRIGLKLDGDNAGRPLPGEANLKLQGKERPRPLSNSTQVELGSTPLSQAVQLARHSDKSYGNHKQVNGQDKFESNNYAAARFNSNKQDDGDFILVARSSGFRHSERMIGFPVLRDGAGGRMTELYTERAPCSSAPNCSAWMRERLSHVDVTHSIDYGNTKESRAQGNAEMMDYLDRLKANRNK</sequence>
<gene>
    <name evidence="3" type="ORF">QFZ22_003204</name>
</gene>
<evidence type="ECO:0000313" key="3">
    <source>
        <dbReference type="EMBL" id="MDQ0907219.1"/>
    </source>
</evidence>
<dbReference type="Pfam" id="PF14440">
    <property type="entry name" value="XOO_2897-deam"/>
    <property type="match status" value="1"/>
</dbReference>
<proteinExistence type="predicted"/>
<feature type="compositionally biased region" description="Low complexity" evidence="1">
    <location>
        <begin position="225"/>
        <end position="239"/>
    </location>
</feature>
<dbReference type="Proteomes" id="UP001234216">
    <property type="component" value="Unassembled WGS sequence"/>
</dbReference>
<dbReference type="RefSeq" id="WP_306975629.1">
    <property type="nucleotide sequence ID" value="NZ_JAUSZV010000005.1"/>
</dbReference>
<dbReference type="AlphaFoldDB" id="A0AAW8FAW2"/>
<evidence type="ECO:0000259" key="2">
    <source>
        <dbReference type="Pfam" id="PF25547"/>
    </source>
</evidence>
<dbReference type="InterPro" id="IPR057746">
    <property type="entry name" value="CpnT-like_N"/>
</dbReference>
<dbReference type="Pfam" id="PF25547">
    <property type="entry name" value="WXG100_2"/>
    <property type="match status" value="1"/>
</dbReference>
<organism evidence="3 4">
    <name type="scientific">Streptomyces canus</name>
    <dbReference type="NCBI Taxonomy" id="58343"/>
    <lineage>
        <taxon>Bacteria</taxon>
        <taxon>Bacillati</taxon>
        <taxon>Actinomycetota</taxon>
        <taxon>Actinomycetes</taxon>
        <taxon>Kitasatosporales</taxon>
        <taxon>Streptomycetaceae</taxon>
        <taxon>Streptomyces</taxon>
        <taxon>Streptomyces aurantiacus group</taxon>
    </lineage>
</organism>
<reference evidence="3" key="1">
    <citation type="submission" date="2023-07" db="EMBL/GenBank/DDBJ databases">
        <title>Comparative genomics of wheat-associated soil bacteria to identify genetic determinants of phenazine resistance.</title>
        <authorList>
            <person name="Mouncey N."/>
        </authorList>
    </citation>
    <scope>NUCLEOTIDE SEQUENCE</scope>
    <source>
        <strain evidence="3">V4I22</strain>
    </source>
</reference>
<feature type="compositionally biased region" description="Gly residues" evidence="1">
    <location>
        <begin position="240"/>
        <end position="256"/>
    </location>
</feature>
<dbReference type="InterPro" id="IPR032722">
    <property type="entry name" value="Deaminase_XOO_2897"/>
</dbReference>